<name>A0ABR0SR56_9HYPO</name>
<gene>
    <name evidence="2" type="ORF">PT974_05148</name>
</gene>
<reference evidence="2 3" key="1">
    <citation type="submission" date="2024-01" db="EMBL/GenBank/DDBJ databases">
        <title>Complete genome of Cladobotryum mycophilum ATHUM6906.</title>
        <authorList>
            <person name="Christinaki A.C."/>
            <person name="Myridakis A.I."/>
            <person name="Kouvelis V.N."/>
        </authorList>
    </citation>
    <scope>NUCLEOTIDE SEQUENCE [LARGE SCALE GENOMIC DNA]</scope>
    <source>
        <strain evidence="2 3">ATHUM6906</strain>
    </source>
</reference>
<keyword evidence="3" id="KW-1185">Reference proteome</keyword>
<dbReference type="EMBL" id="JAVFKD010000010">
    <property type="protein sequence ID" value="KAK5994663.1"/>
    <property type="molecule type" value="Genomic_DNA"/>
</dbReference>
<evidence type="ECO:0000313" key="3">
    <source>
        <dbReference type="Proteomes" id="UP001338125"/>
    </source>
</evidence>
<protein>
    <submittedName>
        <fullName evidence="2">Uncharacterized protein</fullName>
    </submittedName>
</protein>
<dbReference type="Proteomes" id="UP001338125">
    <property type="component" value="Unassembled WGS sequence"/>
</dbReference>
<accession>A0ABR0SR56</accession>
<organism evidence="2 3">
    <name type="scientific">Cladobotryum mycophilum</name>
    <dbReference type="NCBI Taxonomy" id="491253"/>
    <lineage>
        <taxon>Eukaryota</taxon>
        <taxon>Fungi</taxon>
        <taxon>Dikarya</taxon>
        <taxon>Ascomycota</taxon>
        <taxon>Pezizomycotina</taxon>
        <taxon>Sordariomycetes</taxon>
        <taxon>Hypocreomycetidae</taxon>
        <taxon>Hypocreales</taxon>
        <taxon>Hypocreaceae</taxon>
        <taxon>Cladobotryum</taxon>
    </lineage>
</organism>
<evidence type="ECO:0000313" key="2">
    <source>
        <dbReference type="EMBL" id="KAK5994663.1"/>
    </source>
</evidence>
<feature type="region of interest" description="Disordered" evidence="1">
    <location>
        <begin position="24"/>
        <end position="51"/>
    </location>
</feature>
<evidence type="ECO:0000256" key="1">
    <source>
        <dbReference type="SAM" id="MobiDB-lite"/>
    </source>
</evidence>
<proteinExistence type="predicted"/>
<sequence>MNVSDNACRVVPCIKEKKAGLQDISSAHSKRTEGIGRKNALRFASTTKRPG</sequence>
<comment type="caution">
    <text evidence="2">The sequence shown here is derived from an EMBL/GenBank/DDBJ whole genome shotgun (WGS) entry which is preliminary data.</text>
</comment>